<evidence type="ECO:0000256" key="3">
    <source>
        <dbReference type="ARBA" id="ARBA00022491"/>
    </source>
</evidence>
<dbReference type="SUPFAM" id="SSF101498">
    <property type="entry name" value="Anti-sigma factor FlgM"/>
    <property type="match status" value="1"/>
</dbReference>
<feature type="domain" description="Anti-sigma-28 factor FlgM C-terminal" evidence="7">
    <location>
        <begin position="37"/>
        <end position="91"/>
    </location>
</feature>
<dbReference type="InterPro" id="IPR035890">
    <property type="entry name" value="Anti-sigma-28_factor_FlgM_sf"/>
</dbReference>
<dbReference type="GO" id="GO:0045892">
    <property type="term" value="P:negative regulation of DNA-templated transcription"/>
    <property type="evidence" value="ECO:0007669"/>
    <property type="project" value="InterPro"/>
</dbReference>
<evidence type="ECO:0000256" key="2">
    <source>
        <dbReference type="ARBA" id="ARBA00017823"/>
    </source>
</evidence>
<evidence type="ECO:0000256" key="6">
    <source>
        <dbReference type="ARBA" id="ARBA00023163"/>
    </source>
</evidence>
<dbReference type="InterPro" id="IPR031316">
    <property type="entry name" value="FlgM_C"/>
</dbReference>
<keyword evidence="9" id="KW-1185">Reference proteome</keyword>
<name>A0A161PSM3_9FIRM</name>
<evidence type="ECO:0000259" key="7">
    <source>
        <dbReference type="Pfam" id="PF04316"/>
    </source>
</evidence>
<dbReference type="InterPro" id="IPR007412">
    <property type="entry name" value="FlgM"/>
</dbReference>
<dbReference type="GO" id="GO:0044781">
    <property type="term" value="P:bacterial-type flagellum organization"/>
    <property type="evidence" value="ECO:0007669"/>
    <property type="project" value="UniProtKB-KW"/>
</dbReference>
<dbReference type="STRING" id="520767.ATZ99_21530"/>
<evidence type="ECO:0000256" key="5">
    <source>
        <dbReference type="ARBA" id="ARBA00023015"/>
    </source>
</evidence>
<evidence type="ECO:0000256" key="4">
    <source>
        <dbReference type="ARBA" id="ARBA00022795"/>
    </source>
</evidence>
<reference evidence="8 9" key="1">
    <citation type="submission" date="2015-12" db="EMBL/GenBank/DDBJ databases">
        <title>Draft genome of Thermovenabulum gondwanense isolated from a red thermophilic microbial mat colonisisng an outflow channel of a bore well.</title>
        <authorList>
            <person name="Patel B.K."/>
        </authorList>
    </citation>
    <scope>NUCLEOTIDE SEQUENCE [LARGE SCALE GENOMIC DNA]</scope>
    <source>
        <strain evidence="8 9">R270</strain>
    </source>
</reference>
<dbReference type="AlphaFoldDB" id="A0A161PSM3"/>
<evidence type="ECO:0000313" key="8">
    <source>
        <dbReference type="EMBL" id="KYO64122.1"/>
    </source>
</evidence>
<keyword evidence="5" id="KW-0805">Transcription regulation</keyword>
<evidence type="ECO:0000313" key="9">
    <source>
        <dbReference type="Proteomes" id="UP000075737"/>
    </source>
</evidence>
<dbReference type="Pfam" id="PF04316">
    <property type="entry name" value="FlgM"/>
    <property type="match status" value="1"/>
</dbReference>
<dbReference type="NCBIfam" id="TIGR03824">
    <property type="entry name" value="FlgM_jcvi"/>
    <property type="match status" value="1"/>
</dbReference>
<dbReference type="OrthoDB" id="9796126at2"/>
<evidence type="ECO:0000256" key="1">
    <source>
        <dbReference type="ARBA" id="ARBA00005322"/>
    </source>
</evidence>
<protein>
    <recommendedName>
        <fullName evidence="2">Negative regulator of flagellin synthesis</fullName>
    </recommendedName>
</protein>
<sequence length="98" mass="11483">MNIEKSGFPGIFKIYETYSRKENVKPEDKKEVNLKKDELVLSSEGKEFLKALEIAKKVNDVREDRVREIKERLEKGLYTVNAEKIAEKVIDDLLNERI</sequence>
<dbReference type="Proteomes" id="UP000075737">
    <property type="component" value="Unassembled WGS sequence"/>
</dbReference>
<proteinExistence type="inferred from homology"/>
<gene>
    <name evidence="8" type="ORF">ATZ99_21530</name>
</gene>
<organism evidence="8 9">
    <name type="scientific">Thermovenabulum gondwanense</name>
    <dbReference type="NCBI Taxonomy" id="520767"/>
    <lineage>
        <taxon>Bacteria</taxon>
        <taxon>Bacillati</taxon>
        <taxon>Bacillota</taxon>
        <taxon>Clostridia</taxon>
        <taxon>Thermosediminibacterales</taxon>
        <taxon>Thermosediminibacteraceae</taxon>
        <taxon>Thermovenabulum</taxon>
    </lineage>
</organism>
<accession>A0A161PSM3</accession>
<comment type="similarity">
    <text evidence="1">Belongs to the FlgM family.</text>
</comment>
<comment type="caution">
    <text evidence="8">The sequence shown here is derived from an EMBL/GenBank/DDBJ whole genome shotgun (WGS) entry which is preliminary data.</text>
</comment>
<dbReference type="EMBL" id="LOHZ01000044">
    <property type="protein sequence ID" value="KYO64122.1"/>
    <property type="molecule type" value="Genomic_DNA"/>
</dbReference>
<keyword evidence="3" id="KW-0678">Repressor</keyword>
<dbReference type="RefSeq" id="WP_068749245.1">
    <property type="nucleotide sequence ID" value="NZ_LOHZ01000044.1"/>
</dbReference>
<keyword evidence="6" id="KW-0804">Transcription</keyword>
<keyword evidence="4" id="KW-1005">Bacterial flagellum biogenesis</keyword>